<reference evidence="1 2" key="1">
    <citation type="submission" date="2019-02" db="EMBL/GenBank/DDBJ databases">
        <title>Genomic Encyclopedia of Type Strains, Phase IV (KMG-IV): sequencing the most valuable type-strain genomes for metagenomic binning, comparative biology and taxonomic classification.</title>
        <authorList>
            <person name="Goeker M."/>
        </authorList>
    </citation>
    <scope>NUCLEOTIDE SEQUENCE [LARGE SCALE GENOMIC DNA]</scope>
    <source>
        <strain evidence="1 2">DSM 101727</strain>
    </source>
</reference>
<dbReference type="InterPro" id="IPR025506">
    <property type="entry name" value="Abi_alpha"/>
</dbReference>
<gene>
    <name evidence="1" type="ORF">EV193_101693</name>
</gene>
<evidence type="ECO:0000313" key="1">
    <source>
        <dbReference type="EMBL" id="RZS44814.1"/>
    </source>
</evidence>
<proteinExistence type="predicted"/>
<comment type="caution">
    <text evidence="1">The sequence shown here is derived from an EMBL/GenBank/DDBJ whole genome shotgun (WGS) entry which is preliminary data.</text>
</comment>
<keyword evidence="2" id="KW-1185">Reference proteome</keyword>
<dbReference type="Pfam" id="PF14337">
    <property type="entry name" value="Abi_alpha"/>
    <property type="match status" value="1"/>
</dbReference>
<dbReference type="Proteomes" id="UP000294257">
    <property type="component" value="Unassembled WGS sequence"/>
</dbReference>
<organism evidence="1 2">
    <name type="scientific">Herbihabitans rhizosphaerae</name>
    <dbReference type="NCBI Taxonomy" id="1872711"/>
    <lineage>
        <taxon>Bacteria</taxon>
        <taxon>Bacillati</taxon>
        <taxon>Actinomycetota</taxon>
        <taxon>Actinomycetes</taxon>
        <taxon>Pseudonocardiales</taxon>
        <taxon>Pseudonocardiaceae</taxon>
        <taxon>Herbihabitans</taxon>
    </lineage>
</organism>
<dbReference type="AlphaFoldDB" id="A0A4Q7L688"/>
<dbReference type="Gene3D" id="3.30.110.190">
    <property type="match status" value="1"/>
</dbReference>
<protein>
    <submittedName>
        <fullName evidence="1">Uncharacterized protein DUF4393</fullName>
    </submittedName>
</protein>
<evidence type="ECO:0000313" key="2">
    <source>
        <dbReference type="Proteomes" id="UP000294257"/>
    </source>
</evidence>
<accession>A0A4Q7L688</accession>
<name>A0A4Q7L688_9PSEU</name>
<dbReference type="EMBL" id="SGWQ01000001">
    <property type="protein sequence ID" value="RZS44814.1"/>
    <property type="molecule type" value="Genomic_DNA"/>
</dbReference>
<sequence>MDGLITGAGRAAGWLAKAGWNVTKKLPGGDIADRQLKRLEYAVVDEVRKRLDYPGNALASPERTAGWRRQAIEGEVTDSGNGSPAQLVEPLRAAMAELLSASVTYGREASRDYLFAAVLRQVVPDEARILAATADGTVYPLVHLVTRGPLGGTRRTLLENFSSVAREAGVALVDQGPVYVGRLVRFGLLDIGGENTAQAGYYDMLLADSRIRGIIDGGKRVQVQRRTLGISAFGAELWEACDPSKLGQPELDRP</sequence>